<comment type="similarity">
    <text evidence="1 3">Belongs to the short-chain dehydrogenases/reductases (SDR) family.</text>
</comment>
<dbReference type="InterPro" id="IPR036291">
    <property type="entry name" value="NAD(P)-bd_dom_sf"/>
</dbReference>
<dbReference type="SMART" id="SM00822">
    <property type="entry name" value="PKS_KR"/>
    <property type="match status" value="1"/>
</dbReference>
<dbReference type="InterPro" id="IPR051687">
    <property type="entry name" value="Peroxisomal_Beta-Oxidation"/>
</dbReference>
<dbReference type="KEGG" id="err:DVR09_05410"/>
<dbReference type="PANTHER" id="PTHR45024:SF2">
    <property type="entry name" value="SCP2 DOMAIN-CONTAINING PROTEIN"/>
    <property type="match status" value="1"/>
</dbReference>
<protein>
    <submittedName>
        <fullName evidence="5">SDR family NAD(P)-dependent oxidoreductase</fullName>
    </submittedName>
</protein>
<gene>
    <name evidence="5" type="ORF">DVR09_05410</name>
</gene>
<evidence type="ECO:0000256" key="1">
    <source>
        <dbReference type="ARBA" id="ARBA00006484"/>
    </source>
</evidence>
<sequence>MSILDGKAAIVTGGGRGIGKGHCLALARCGASVIVNDIDRSVAAETVEAIEASGGKAAASDANIASRGGAEALIGQCVDAFGAVDILVNNAGNLRNRSFLKMSDEEFDSVWQVHVKGTFWCSQTAALAMREAGRGGAIVNTTSGAHFGSFGQTNYAAAKGAIASMTYSWALELARYGIRVNAIGPTGTTRMSDTFAGKPLPFVDPGLNGDLVAFLCSDLAESVSGQIFGSGGERVAHMVQPHYGKTLIREGGWTLEALQDHFLPQLASQFGPLGMLGQPYPFHDGVSAQGQEA</sequence>
<dbReference type="PRINTS" id="PR00081">
    <property type="entry name" value="GDHRDH"/>
</dbReference>
<dbReference type="PRINTS" id="PR00080">
    <property type="entry name" value="SDRFAMILY"/>
</dbReference>
<dbReference type="InterPro" id="IPR057326">
    <property type="entry name" value="KR_dom"/>
</dbReference>
<dbReference type="Proteomes" id="UP000254508">
    <property type="component" value="Chromosome"/>
</dbReference>
<dbReference type="Pfam" id="PF00106">
    <property type="entry name" value="adh_short"/>
    <property type="match status" value="1"/>
</dbReference>
<evidence type="ECO:0000256" key="2">
    <source>
        <dbReference type="ARBA" id="ARBA00023002"/>
    </source>
</evidence>
<dbReference type="GO" id="GO:0016491">
    <property type="term" value="F:oxidoreductase activity"/>
    <property type="evidence" value="ECO:0007669"/>
    <property type="project" value="UniProtKB-KW"/>
</dbReference>
<evidence type="ECO:0000256" key="3">
    <source>
        <dbReference type="RuleBase" id="RU000363"/>
    </source>
</evidence>
<evidence type="ECO:0000313" key="5">
    <source>
        <dbReference type="EMBL" id="AXK41852.1"/>
    </source>
</evidence>
<keyword evidence="2" id="KW-0560">Oxidoreductase</keyword>
<keyword evidence="6" id="KW-1185">Reference proteome</keyword>
<dbReference type="PANTHER" id="PTHR45024">
    <property type="entry name" value="DEHYDROGENASES, SHORT CHAIN"/>
    <property type="match status" value="1"/>
</dbReference>
<dbReference type="FunFam" id="3.40.50.720:FF:000084">
    <property type="entry name" value="Short-chain dehydrogenase reductase"/>
    <property type="match status" value="1"/>
</dbReference>
<dbReference type="SUPFAM" id="SSF51735">
    <property type="entry name" value="NAD(P)-binding Rossmann-fold domains"/>
    <property type="match status" value="1"/>
</dbReference>
<name>A0A345YD50_9SPHN</name>
<dbReference type="OrthoDB" id="9804774at2"/>
<dbReference type="Gene3D" id="3.40.50.720">
    <property type="entry name" value="NAD(P)-binding Rossmann-like Domain"/>
    <property type="match status" value="1"/>
</dbReference>
<evidence type="ECO:0000313" key="6">
    <source>
        <dbReference type="Proteomes" id="UP000254508"/>
    </source>
</evidence>
<feature type="domain" description="Ketoreductase" evidence="4">
    <location>
        <begin position="7"/>
        <end position="186"/>
    </location>
</feature>
<dbReference type="AlphaFoldDB" id="A0A345YD50"/>
<reference evidence="6" key="1">
    <citation type="submission" date="2018-07" db="EMBL/GenBank/DDBJ databases">
        <title>Genome sequence of Erythrobacter strain YH-07, an antagonistic bacterium isolated from Yellow Sea.</title>
        <authorList>
            <person name="Tang T."/>
            <person name="Liu Q."/>
            <person name="Sun X."/>
        </authorList>
    </citation>
    <scope>NUCLEOTIDE SEQUENCE [LARGE SCALE GENOMIC DNA]</scope>
    <source>
        <strain evidence="6">YH-07</strain>
    </source>
</reference>
<proteinExistence type="inferred from homology"/>
<dbReference type="InterPro" id="IPR002347">
    <property type="entry name" value="SDR_fam"/>
</dbReference>
<evidence type="ECO:0000259" key="4">
    <source>
        <dbReference type="SMART" id="SM00822"/>
    </source>
</evidence>
<dbReference type="EMBL" id="CP031357">
    <property type="protein sequence ID" value="AXK41852.1"/>
    <property type="molecule type" value="Genomic_DNA"/>
</dbReference>
<organism evidence="5 6">
    <name type="scientific">Erythrobacter aureus</name>
    <dbReference type="NCBI Taxonomy" id="2182384"/>
    <lineage>
        <taxon>Bacteria</taxon>
        <taxon>Pseudomonadati</taxon>
        <taxon>Pseudomonadota</taxon>
        <taxon>Alphaproteobacteria</taxon>
        <taxon>Sphingomonadales</taxon>
        <taxon>Erythrobacteraceae</taxon>
        <taxon>Erythrobacter/Porphyrobacter group</taxon>
        <taxon>Erythrobacter</taxon>
    </lineage>
</organism>
<accession>A0A345YD50</accession>
<dbReference type="RefSeq" id="WP_115416038.1">
    <property type="nucleotide sequence ID" value="NZ_CP031357.1"/>
</dbReference>